<dbReference type="Proteomes" id="UP000887565">
    <property type="component" value="Unplaced"/>
</dbReference>
<evidence type="ECO:0000313" key="3">
    <source>
        <dbReference type="WBParaSite" id="nRc.2.0.1.t37355-RA"/>
    </source>
</evidence>
<sequence>MDEAGLHPEDGPMYQEHKRPLKIGILRRSFGTKKTPNATMKSEKIGIKEEKWAKDLPTSSEQLDEDQT</sequence>
<dbReference type="WBParaSite" id="nRc.2.0.1.t37355-RA">
    <property type="protein sequence ID" value="nRc.2.0.1.t37355-RA"/>
    <property type="gene ID" value="nRc.2.0.1.g37355"/>
</dbReference>
<evidence type="ECO:0000256" key="1">
    <source>
        <dbReference type="SAM" id="MobiDB-lite"/>
    </source>
</evidence>
<feature type="compositionally biased region" description="Basic and acidic residues" evidence="1">
    <location>
        <begin position="41"/>
        <end position="54"/>
    </location>
</feature>
<feature type="region of interest" description="Disordered" evidence="1">
    <location>
        <begin position="30"/>
        <end position="68"/>
    </location>
</feature>
<dbReference type="AlphaFoldDB" id="A0A915KG44"/>
<reference evidence="3" key="1">
    <citation type="submission" date="2022-11" db="UniProtKB">
        <authorList>
            <consortium name="WormBaseParasite"/>
        </authorList>
    </citation>
    <scope>IDENTIFICATION</scope>
</reference>
<keyword evidence="2" id="KW-1185">Reference proteome</keyword>
<organism evidence="2 3">
    <name type="scientific">Romanomermis culicivorax</name>
    <name type="common">Nematode worm</name>
    <dbReference type="NCBI Taxonomy" id="13658"/>
    <lineage>
        <taxon>Eukaryota</taxon>
        <taxon>Metazoa</taxon>
        <taxon>Ecdysozoa</taxon>
        <taxon>Nematoda</taxon>
        <taxon>Enoplea</taxon>
        <taxon>Dorylaimia</taxon>
        <taxon>Mermithida</taxon>
        <taxon>Mermithoidea</taxon>
        <taxon>Mermithidae</taxon>
        <taxon>Romanomermis</taxon>
    </lineage>
</organism>
<accession>A0A915KG44</accession>
<evidence type="ECO:0000313" key="2">
    <source>
        <dbReference type="Proteomes" id="UP000887565"/>
    </source>
</evidence>
<protein>
    <submittedName>
        <fullName evidence="3">Uncharacterized protein</fullName>
    </submittedName>
</protein>
<proteinExistence type="predicted"/>
<name>A0A915KG44_ROMCU</name>